<dbReference type="EMBL" id="CM035427">
    <property type="protein sequence ID" value="KAH7306791.1"/>
    <property type="molecule type" value="Genomic_DNA"/>
</dbReference>
<keyword evidence="8" id="KW-0012">Acyltransferase</keyword>
<dbReference type="EMBL" id="CM035427">
    <property type="protein sequence ID" value="KAH7306790.1"/>
    <property type="molecule type" value="Genomic_DNA"/>
</dbReference>
<keyword evidence="5 9" id="KW-0812">Transmembrane</keyword>
<keyword evidence="12" id="KW-1185">Reference proteome</keyword>
<evidence type="ECO:0000256" key="3">
    <source>
        <dbReference type="ARBA" id="ARBA00007282"/>
    </source>
</evidence>
<dbReference type="OrthoDB" id="1077582at2759"/>
<gene>
    <name evidence="11" type="ORF">KP509_22G030500</name>
</gene>
<evidence type="ECO:0000259" key="10">
    <source>
        <dbReference type="Pfam" id="PF13813"/>
    </source>
</evidence>
<evidence type="ECO:0000256" key="8">
    <source>
        <dbReference type="ARBA" id="ARBA00023315"/>
    </source>
</evidence>
<evidence type="ECO:0000313" key="11">
    <source>
        <dbReference type="EMBL" id="KAH7306790.1"/>
    </source>
</evidence>
<dbReference type="GO" id="GO:0016020">
    <property type="term" value="C:membrane"/>
    <property type="evidence" value="ECO:0007669"/>
    <property type="project" value="UniProtKB-SubCell"/>
</dbReference>
<dbReference type="PANTHER" id="PTHR31595">
    <property type="entry name" value="LONG-CHAIN-ALCOHOL O-FATTY-ACYLTRANSFERASE 3-RELATED"/>
    <property type="match status" value="1"/>
</dbReference>
<organism evidence="11 12">
    <name type="scientific">Ceratopteris richardii</name>
    <name type="common">Triangle waterfern</name>
    <dbReference type="NCBI Taxonomy" id="49495"/>
    <lineage>
        <taxon>Eukaryota</taxon>
        <taxon>Viridiplantae</taxon>
        <taxon>Streptophyta</taxon>
        <taxon>Embryophyta</taxon>
        <taxon>Tracheophyta</taxon>
        <taxon>Polypodiopsida</taxon>
        <taxon>Polypodiidae</taxon>
        <taxon>Polypodiales</taxon>
        <taxon>Pteridineae</taxon>
        <taxon>Pteridaceae</taxon>
        <taxon>Parkerioideae</taxon>
        <taxon>Ceratopteris</taxon>
    </lineage>
</organism>
<protein>
    <recommendedName>
        <fullName evidence="10">Wax synthase domain-containing protein</fullName>
    </recommendedName>
</protein>
<comment type="caution">
    <text evidence="11">The sequence shown here is derived from an EMBL/GenBank/DDBJ whole genome shotgun (WGS) entry which is preliminary data.</text>
</comment>
<evidence type="ECO:0000256" key="7">
    <source>
        <dbReference type="ARBA" id="ARBA00023136"/>
    </source>
</evidence>
<dbReference type="PANTHER" id="PTHR31595:SF57">
    <property type="entry name" value="OS04G0481900 PROTEIN"/>
    <property type="match status" value="1"/>
</dbReference>
<dbReference type="Proteomes" id="UP000825935">
    <property type="component" value="Chromosome 22"/>
</dbReference>
<feature type="transmembrane region" description="Helical" evidence="9">
    <location>
        <begin position="130"/>
        <end position="147"/>
    </location>
</feature>
<dbReference type="GO" id="GO:0006629">
    <property type="term" value="P:lipid metabolic process"/>
    <property type="evidence" value="ECO:0007669"/>
    <property type="project" value="InterPro"/>
</dbReference>
<dbReference type="OMA" id="HEALIYY"/>
<dbReference type="InterPro" id="IPR032805">
    <property type="entry name" value="Wax_synthase_dom"/>
</dbReference>
<dbReference type="AlphaFoldDB" id="A0A8T2S6G7"/>
<proteinExistence type="inferred from homology"/>
<feature type="domain" description="Wax synthase" evidence="10">
    <location>
        <begin position="190"/>
        <end position="231"/>
    </location>
</feature>
<evidence type="ECO:0000313" key="12">
    <source>
        <dbReference type="Proteomes" id="UP000825935"/>
    </source>
</evidence>
<dbReference type="InterPro" id="IPR044851">
    <property type="entry name" value="Wax_synthase"/>
</dbReference>
<evidence type="ECO:0000256" key="4">
    <source>
        <dbReference type="ARBA" id="ARBA00022679"/>
    </source>
</evidence>
<feature type="transmembrane region" description="Helical" evidence="9">
    <location>
        <begin position="159"/>
        <end position="177"/>
    </location>
</feature>
<dbReference type="GO" id="GO:0008374">
    <property type="term" value="F:O-acyltransferase activity"/>
    <property type="evidence" value="ECO:0007669"/>
    <property type="project" value="InterPro"/>
</dbReference>
<accession>A0A8T2S6G7</accession>
<keyword evidence="6 9" id="KW-1133">Transmembrane helix</keyword>
<reference evidence="11" key="1">
    <citation type="submission" date="2021-08" db="EMBL/GenBank/DDBJ databases">
        <title>WGS assembly of Ceratopteris richardii.</title>
        <authorList>
            <person name="Marchant D.B."/>
            <person name="Chen G."/>
            <person name="Jenkins J."/>
            <person name="Shu S."/>
            <person name="Leebens-Mack J."/>
            <person name="Grimwood J."/>
            <person name="Schmutz J."/>
            <person name="Soltis P."/>
            <person name="Soltis D."/>
            <person name="Chen Z.-H."/>
        </authorList>
    </citation>
    <scope>NUCLEOTIDE SEQUENCE</scope>
    <source>
        <strain evidence="11">Whitten #5841</strain>
        <tissue evidence="11">Leaf</tissue>
    </source>
</reference>
<name>A0A8T2S6G7_CERRI</name>
<evidence type="ECO:0000256" key="2">
    <source>
        <dbReference type="ARBA" id="ARBA00005179"/>
    </source>
</evidence>
<dbReference type="Pfam" id="PF13813">
    <property type="entry name" value="MBOAT_2"/>
    <property type="match status" value="1"/>
</dbReference>
<feature type="transmembrane region" description="Helical" evidence="9">
    <location>
        <begin position="42"/>
        <end position="73"/>
    </location>
</feature>
<comment type="subcellular location">
    <subcellularLocation>
        <location evidence="1">Membrane</location>
        <topology evidence="1">Multi-pass membrane protein</topology>
    </subcellularLocation>
</comment>
<comment type="similarity">
    <text evidence="3">Belongs to the wax synthase family.</text>
</comment>
<evidence type="ECO:0000256" key="9">
    <source>
        <dbReference type="SAM" id="Phobius"/>
    </source>
</evidence>
<evidence type="ECO:0000256" key="6">
    <source>
        <dbReference type="ARBA" id="ARBA00022989"/>
    </source>
</evidence>
<feature type="transmembrane region" description="Helical" evidence="9">
    <location>
        <begin position="13"/>
        <end position="30"/>
    </location>
</feature>
<sequence>MEQQQTTSYGQELRLLGAFLFGLHAVYLVLPRLPRGLPRLAFLIPALAIFVWVPFFVRLCVPRTVLAFLFLWILPNKLILRCWDIFADYPAEGFLYFIVTSALPLRVKGRSRRRSEVWTSASLQTVRNSFFLPLFHICALLATSSVLRHSGGTSRWLTHLLYCLVIYFSAEGLLGLLRGLASLLLRLELHPLFNNPFLSSSLSDFWGRRWNLLVSYMLRETVYSPVLVGLSRQETGHGTLAEMTYSKEPKAFDGNTEIHLLRNPDSSLDVPASSENKWVEQGVQSHNVADSVKAIECKNVSVPPLHARAVAMFLSFLVSGLLHELLLYCISQRPPSWEMTCFFAVHGVASVSEVFIRRKFPNRRRFPKPIAILCTLAFVYFTSVWLFMPPFVRSGVTVQVLTEIHHAQKVILDLFSKKRH</sequence>
<keyword evidence="7 9" id="KW-0472">Membrane</keyword>
<evidence type="ECO:0000256" key="5">
    <source>
        <dbReference type="ARBA" id="ARBA00022692"/>
    </source>
</evidence>
<keyword evidence="4" id="KW-0808">Transferase</keyword>
<feature type="transmembrane region" description="Helical" evidence="9">
    <location>
        <begin position="368"/>
        <end position="388"/>
    </location>
</feature>
<comment type="pathway">
    <text evidence="2">Secondary metabolite biosynthesis.</text>
</comment>
<feature type="transmembrane region" description="Helical" evidence="9">
    <location>
        <begin position="309"/>
        <end position="330"/>
    </location>
</feature>
<evidence type="ECO:0000256" key="1">
    <source>
        <dbReference type="ARBA" id="ARBA00004141"/>
    </source>
</evidence>